<keyword evidence="2" id="KW-0378">Hydrolase</keyword>
<dbReference type="GO" id="GO:0004519">
    <property type="term" value="F:endonuclease activity"/>
    <property type="evidence" value="ECO:0007669"/>
    <property type="project" value="UniProtKB-KW"/>
</dbReference>
<dbReference type="Proteomes" id="UP001501758">
    <property type="component" value="Unassembled WGS sequence"/>
</dbReference>
<evidence type="ECO:0000313" key="2">
    <source>
        <dbReference type="EMBL" id="GAA0715887.1"/>
    </source>
</evidence>
<dbReference type="InterPro" id="IPR024173">
    <property type="entry name" value="Pesterase_MJ0037-like"/>
</dbReference>
<proteinExistence type="predicted"/>
<protein>
    <submittedName>
        <fullName evidence="2">Ligase-associated DNA damage response endonuclease PdeM</fullName>
    </submittedName>
</protein>
<comment type="caution">
    <text evidence="2">The sequence shown here is derived from an EMBL/GenBank/DDBJ whole genome shotgun (WGS) entry which is preliminary data.</text>
</comment>
<evidence type="ECO:0000313" key="3">
    <source>
        <dbReference type="Proteomes" id="UP001501758"/>
    </source>
</evidence>
<dbReference type="GO" id="GO:0016874">
    <property type="term" value="F:ligase activity"/>
    <property type="evidence" value="ECO:0007669"/>
    <property type="project" value="UniProtKB-KW"/>
</dbReference>
<evidence type="ECO:0000259" key="1">
    <source>
        <dbReference type="Pfam" id="PF00149"/>
    </source>
</evidence>
<name>A0ABN1IJY5_9FLAO</name>
<organism evidence="2 3">
    <name type="scientific">Aquimarina litoralis</name>
    <dbReference type="NCBI Taxonomy" id="584605"/>
    <lineage>
        <taxon>Bacteria</taxon>
        <taxon>Pseudomonadati</taxon>
        <taxon>Bacteroidota</taxon>
        <taxon>Flavobacteriia</taxon>
        <taxon>Flavobacteriales</taxon>
        <taxon>Flavobacteriaceae</taxon>
        <taxon>Aquimarina</taxon>
    </lineage>
</organism>
<dbReference type="PANTHER" id="PTHR39323:SF1">
    <property type="entry name" value="BLR1149 PROTEIN"/>
    <property type="match status" value="1"/>
</dbReference>
<dbReference type="InterPro" id="IPR004843">
    <property type="entry name" value="Calcineurin-like_PHP"/>
</dbReference>
<dbReference type="NCBIfam" id="TIGR04123">
    <property type="entry name" value="P_estr_lig_assc"/>
    <property type="match status" value="1"/>
</dbReference>
<dbReference type="InterPro" id="IPR029052">
    <property type="entry name" value="Metallo-depent_PP-like"/>
</dbReference>
<reference evidence="2 3" key="1">
    <citation type="journal article" date="2019" name="Int. J. Syst. Evol. Microbiol.">
        <title>The Global Catalogue of Microorganisms (GCM) 10K type strain sequencing project: providing services to taxonomists for standard genome sequencing and annotation.</title>
        <authorList>
            <consortium name="The Broad Institute Genomics Platform"/>
            <consortium name="The Broad Institute Genome Sequencing Center for Infectious Disease"/>
            <person name="Wu L."/>
            <person name="Ma J."/>
        </authorList>
    </citation>
    <scope>NUCLEOTIDE SEQUENCE [LARGE SCALE GENOMIC DNA]</scope>
    <source>
        <strain evidence="2 3">JCM 15974</strain>
    </source>
</reference>
<dbReference type="SUPFAM" id="SSF56300">
    <property type="entry name" value="Metallo-dependent phosphatases"/>
    <property type="match status" value="1"/>
</dbReference>
<dbReference type="Gene3D" id="3.60.21.10">
    <property type="match status" value="1"/>
</dbReference>
<dbReference type="PIRSF" id="PIRSF000887">
    <property type="entry name" value="Pesterase_MJ0037"/>
    <property type="match status" value="1"/>
</dbReference>
<dbReference type="PANTHER" id="PTHR39323">
    <property type="entry name" value="BLR1149 PROTEIN"/>
    <property type="match status" value="1"/>
</dbReference>
<dbReference type="EMBL" id="BAAAGE010000001">
    <property type="protein sequence ID" value="GAA0715887.1"/>
    <property type="molecule type" value="Genomic_DNA"/>
</dbReference>
<keyword evidence="3" id="KW-1185">Reference proteome</keyword>
<sequence length="187" mass="21386">MLLIADLHLGKVSHFRKHGSAVPQNAIQKNFEQLDHVINVFNPKHICFLGDLFHSYLNKEWGVFESWISQRSTIEFVLVVGNHDIISPSKYEKIGIKVASEILIDGFLLSHHPEERDGYYNFCGHIHPGVLLGGLGKQRLRLPCFYQTKHQLILPAFGEFTGTHILEPIEKVKIYAITQKEVILVHQ</sequence>
<keyword evidence="2" id="KW-0436">Ligase</keyword>
<keyword evidence="2" id="KW-0540">Nuclease</keyword>
<dbReference type="Pfam" id="PF00149">
    <property type="entry name" value="Metallophos"/>
    <property type="match status" value="1"/>
</dbReference>
<dbReference type="InterPro" id="IPR026336">
    <property type="entry name" value="PdeM-like"/>
</dbReference>
<gene>
    <name evidence="2" type="primary">pdeM</name>
    <name evidence="2" type="ORF">GCM10009430_10910</name>
</gene>
<feature type="domain" description="Calcineurin-like phosphoesterase" evidence="1">
    <location>
        <begin position="2"/>
        <end position="99"/>
    </location>
</feature>
<accession>A0ABN1IJY5</accession>
<keyword evidence="2" id="KW-0255">Endonuclease</keyword>